<name>A0A8B6F1V1_MYTGA</name>
<evidence type="ECO:0000313" key="5">
    <source>
        <dbReference type="Proteomes" id="UP000596742"/>
    </source>
</evidence>
<feature type="domain" description="Death" evidence="3">
    <location>
        <begin position="398"/>
        <end position="455"/>
    </location>
</feature>
<organism evidence="4 5">
    <name type="scientific">Mytilus galloprovincialis</name>
    <name type="common">Mediterranean mussel</name>
    <dbReference type="NCBI Taxonomy" id="29158"/>
    <lineage>
        <taxon>Eukaryota</taxon>
        <taxon>Metazoa</taxon>
        <taxon>Spiralia</taxon>
        <taxon>Lophotrochozoa</taxon>
        <taxon>Mollusca</taxon>
        <taxon>Bivalvia</taxon>
        <taxon>Autobranchia</taxon>
        <taxon>Pteriomorphia</taxon>
        <taxon>Mytilida</taxon>
        <taxon>Mytiloidea</taxon>
        <taxon>Mytilidae</taxon>
        <taxon>Mytilinae</taxon>
        <taxon>Mytilus</taxon>
    </lineage>
</organism>
<evidence type="ECO:0000313" key="4">
    <source>
        <dbReference type="EMBL" id="VDI43095.1"/>
    </source>
</evidence>
<keyword evidence="5" id="KW-1185">Reference proteome</keyword>
<gene>
    <name evidence="4" type="ORF">MGAL_10B002063</name>
</gene>
<feature type="coiled-coil region" evidence="1">
    <location>
        <begin position="280"/>
        <end position="356"/>
    </location>
</feature>
<dbReference type="EMBL" id="UYJE01006110">
    <property type="protein sequence ID" value="VDI43095.1"/>
    <property type="molecule type" value="Genomic_DNA"/>
</dbReference>
<sequence>MPVKWQCPGYPKCQKTFQYGSGLKAHISSCKRAQSKRAKKKKDEMETIITIIQFVEDRQRGNITIARRRVPDFIQPSALETQSYFFDKNTNIGIMAAASDGQSKFDSVRQEMLGLTGTSKQEIKRKFKPRANRESFQPVSPGGSADIEQDTKLFNSEDLESKPLMRLEDIRVAVSDSTDETTVKEGLLKIENRTDVTRVKEHLLDQTNGNSGTSDETKVKEWSSEQQNMIKCTRVNEPSLDQANGNSTAYCFNSTERVVETIVISETSGGPHEMAIQPVNVILEERVLVLEKDNRLLKERIDGLIRNENVPYFQRNQLQSAHAEHDKKINGLEQKFESLHFRIQKLENENQKLRQSMHFPTVDEWLGINIQNIEKRFLTDKLVTYFSKAFIPSHLGMIGEYFGFTDSEVCHIKHDTKGNTRESSRHLLKNWCNKKGETATIGALLLTLYNISQQEPSCIDVKSITEALKKANNSQIL</sequence>
<reference evidence="4" key="1">
    <citation type="submission" date="2018-11" db="EMBL/GenBank/DDBJ databases">
        <authorList>
            <person name="Alioto T."/>
            <person name="Alioto T."/>
        </authorList>
    </citation>
    <scope>NUCLEOTIDE SEQUENCE</scope>
</reference>
<dbReference type="GO" id="GO:0007165">
    <property type="term" value="P:signal transduction"/>
    <property type="evidence" value="ECO:0007669"/>
    <property type="project" value="InterPro"/>
</dbReference>
<comment type="caution">
    <text evidence="4">The sequence shown here is derived from an EMBL/GenBank/DDBJ whole genome shotgun (WGS) entry which is preliminary data.</text>
</comment>
<keyword evidence="1" id="KW-0175">Coiled coil</keyword>
<dbReference type="InterPro" id="IPR000488">
    <property type="entry name" value="Death_dom"/>
</dbReference>
<feature type="region of interest" description="Disordered" evidence="2">
    <location>
        <begin position="129"/>
        <end position="151"/>
    </location>
</feature>
<dbReference type="AlphaFoldDB" id="A0A8B6F1V1"/>
<protein>
    <recommendedName>
        <fullName evidence="3">Death domain-containing protein</fullName>
    </recommendedName>
</protein>
<proteinExistence type="predicted"/>
<evidence type="ECO:0000256" key="1">
    <source>
        <dbReference type="SAM" id="Coils"/>
    </source>
</evidence>
<dbReference type="PROSITE" id="PS50017">
    <property type="entry name" value="DEATH_DOMAIN"/>
    <property type="match status" value="1"/>
</dbReference>
<accession>A0A8B6F1V1</accession>
<evidence type="ECO:0000256" key="2">
    <source>
        <dbReference type="SAM" id="MobiDB-lite"/>
    </source>
</evidence>
<dbReference type="Pfam" id="PF00531">
    <property type="entry name" value="Death"/>
    <property type="match status" value="1"/>
</dbReference>
<dbReference type="OrthoDB" id="6100874at2759"/>
<evidence type="ECO:0000259" key="3">
    <source>
        <dbReference type="PROSITE" id="PS50017"/>
    </source>
</evidence>
<dbReference type="SUPFAM" id="SSF47986">
    <property type="entry name" value="DEATH domain"/>
    <property type="match status" value="1"/>
</dbReference>
<dbReference type="InterPro" id="IPR011029">
    <property type="entry name" value="DEATH-like_dom_sf"/>
</dbReference>
<dbReference type="CDD" id="cd01670">
    <property type="entry name" value="Death"/>
    <property type="match status" value="1"/>
</dbReference>
<dbReference type="Gene3D" id="1.10.533.10">
    <property type="entry name" value="Death Domain, Fas"/>
    <property type="match status" value="1"/>
</dbReference>
<dbReference type="Proteomes" id="UP000596742">
    <property type="component" value="Unassembled WGS sequence"/>
</dbReference>